<evidence type="ECO:0000256" key="3">
    <source>
        <dbReference type="ARBA" id="ARBA00023163"/>
    </source>
</evidence>
<evidence type="ECO:0000256" key="1">
    <source>
        <dbReference type="ARBA" id="ARBA00023015"/>
    </source>
</evidence>
<dbReference type="InterPro" id="IPR009057">
    <property type="entry name" value="Homeodomain-like_sf"/>
</dbReference>
<feature type="DNA-binding region" description="H-T-H motif" evidence="4">
    <location>
        <begin position="44"/>
        <end position="63"/>
    </location>
</feature>
<proteinExistence type="predicted"/>
<keyword evidence="3" id="KW-0804">Transcription</keyword>
<protein>
    <submittedName>
        <fullName evidence="6">TetR/AcrR family transcriptional regulator</fullName>
    </submittedName>
</protein>
<dbReference type="EMBL" id="JBHSCQ010000002">
    <property type="protein sequence ID" value="MFC4264072.1"/>
    <property type="molecule type" value="Genomic_DNA"/>
</dbReference>
<evidence type="ECO:0000256" key="2">
    <source>
        <dbReference type="ARBA" id="ARBA00023125"/>
    </source>
</evidence>
<evidence type="ECO:0000313" key="7">
    <source>
        <dbReference type="Proteomes" id="UP001595773"/>
    </source>
</evidence>
<feature type="domain" description="HTH tetR-type" evidence="5">
    <location>
        <begin position="21"/>
        <end position="81"/>
    </location>
</feature>
<dbReference type="InterPro" id="IPR001647">
    <property type="entry name" value="HTH_TetR"/>
</dbReference>
<keyword evidence="2 4" id="KW-0238">DNA-binding</keyword>
<comment type="caution">
    <text evidence="6">The sequence shown here is derived from an EMBL/GenBank/DDBJ whole genome shotgun (WGS) entry which is preliminary data.</text>
</comment>
<reference evidence="7" key="1">
    <citation type="journal article" date="2019" name="Int. J. Syst. Evol. Microbiol.">
        <title>The Global Catalogue of Microorganisms (GCM) 10K type strain sequencing project: providing services to taxonomists for standard genome sequencing and annotation.</title>
        <authorList>
            <consortium name="The Broad Institute Genomics Platform"/>
            <consortium name="The Broad Institute Genome Sequencing Center for Infectious Disease"/>
            <person name="Wu L."/>
            <person name="Ma J."/>
        </authorList>
    </citation>
    <scope>NUCLEOTIDE SEQUENCE [LARGE SCALE GENOMIC DNA]</scope>
    <source>
        <strain evidence="7">CGMCC 1.10698</strain>
    </source>
</reference>
<dbReference type="Proteomes" id="UP001595773">
    <property type="component" value="Unassembled WGS sequence"/>
</dbReference>
<keyword evidence="7" id="KW-1185">Reference proteome</keyword>
<evidence type="ECO:0000259" key="5">
    <source>
        <dbReference type="PROSITE" id="PS50977"/>
    </source>
</evidence>
<dbReference type="PROSITE" id="PS50977">
    <property type="entry name" value="HTH_TETR_2"/>
    <property type="match status" value="1"/>
</dbReference>
<gene>
    <name evidence="6" type="ORF">ACFOW9_00475</name>
</gene>
<dbReference type="Pfam" id="PF00440">
    <property type="entry name" value="TetR_N"/>
    <property type="match status" value="1"/>
</dbReference>
<dbReference type="PANTHER" id="PTHR30055:SF234">
    <property type="entry name" value="HTH-TYPE TRANSCRIPTIONAL REGULATOR BETI"/>
    <property type="match status" value="1"/>
</dbReference>
<dbReference type="Gene3D" id="1.10.357.10">
    <property type="entry name" value="Tetracycline Repressor, domain 2"/>
    <property type="match status" value="1"/>
</dbReference>
<sequence>MSTEKERTADALSTSWGPDDLTSKARIRNAALSLFARDGQDGTSLRAIATEAHVTVGLVAHHYGTKEGLREAVDTLIVDLFADTLRSAPMSGTAREIVTLRDGAVAQMLAANPTIVDYLRRSLLTGQGQTGDVLSRLAVLTAEQVKALREMGLASTDRSVTEQTLTTLVRQFGRLLLQPLVNRIVDEFGEPGEHPPELVVSVKS</sequence>
<evidence type="ECO:0000313" key="6">
    <source>
        <dbReference type="EMBL" id="MFC4264072.1"/>
    </source>
</evidence>
<keyword evidence="1" id="KW-0805">Transcription regulation</keyword>
<dbReference type="RefSeq" id="WP_230068603.1">
    <property type="nucleotide sequence ID" value="NZ_BAABLL010000013.1"/>
</dbReference>
<accession>A0ABV8QV68</accession>
<evidence type="ECO:0000256" key="4">
    <source>
        <dbReference type="PROSITE-ProRule" id="PRU00335"/>
    </source>
</evidence>
<dbReference type="PANTHER" id="PTHR30055">
    <property type="entry name" value="HTH-TYPE TRANSCRIPTIONAL REGULATOR RUTR"/>
    <property type="match status" value="1"/>
</dbReference>
<dbReference type="InterPro" id="IPR050109">
    <property type="entry name" value="HTH-type_TetR-like_transc_reg"/>
</dbReference>
<name>A0ABV8QV68_9MICC</name>
<organism evidence="6 7">
    <name type="scientific">Arthrobacter cryoconiti</name>
    <dbReference type="NCBI Taxonomy" id="748907"/>
    <lineage>
        <taxon>Bacteria</taxon>
        <taxon>Bacillati</taxon>
        <taxon>Actinomycetota</taxon>
        <taxon>Actinomycetes</taxon>
        <taxon>Micrococcales</taxon>
        <taxon>Micrococcaceae</taxon>
        <taxon>Arthrobacter</taxon>
    </lineage>
</organism>
<dbReference type="SUPFAM" id="SSF46689">
    <property type="entry name" value="Homeodomain-like"/>
    <property type="match status" value="1"/>
</dbReference>